<accession>A0A4Y2FL59</accession>
<name>A0A4Y2FL59_ARAVE</name>
<dbReference type="EMBL" id="BGPR01000972">
    <property type="protein sequence ID" value="GBM41757.1"/>
    <property type="molecule type" value="Genomic_DNA"/>
</dbReference>
<sequence length="110" mass="12365">MCGVHNIVVTLESLIVTESFVFIPLKDKHGRTASCMHQERTTSSHPYLLVEWCCGTQINRYCAEAVRTIWWPNPHPHPTPNVEDLQKVMLLHGNAGPYTAGDSLTTINHT</sequence>
<evidence type="ECO:0000313" key="1">
    <source>
        <dbReference type="EMBL" id="GBM41757.1"/>
    </source>
</evidence>
<organism evidence="1 2">
    <name type="scientific">Araneus ventricosus</name>
    <name type="common">Orbweaver spider</name>
    <name type="synonym">Epeira ventricosa</name>
    <dbReference type="NCBI Taxonomy" id="182803"/>
    <lineage>
        <taxon>Eukaryota</taxon>
        <taxon>Metazoa</taxon>
        <taxon>Ecdysozoa</taxon>
        <taxon>Arthropoda</taxon>
        <taxon>Chelicerata</taxon>
        <taxon>Arachnida</taxon>
        <taxon>Araneae</taxon>
        <taxon>Araneomorphae</taxon>
        <taxon>Entelegynae</taxon>
        <taxon>Araneoidea</taxon>
        <taxon>Araneidae</taxon>
        <taxon>Araneus</taxon>
    </lineage>
</organism>
<comment type="caution">
    <text evidence="1">The sequence shown here is derived from an EMBL/GenBank/DDBJ whole genome shotgun (WGS) entry which is preliminary data.</text>
</comment>
<reference evidence="1 2" key="1">
    <citation type="journal article" date="2019" name="Sci. Rep.">
        <title>Orb-weaving spider Araneus ventricosus genome elucidates the spidroin gene catalogue.</title>
        <authorList>
            <person name="Kono N."/>
            <person name="Nakamura H."/>
            <person name="Ohtoshi R."/>
            <person name="Moran D.A.P."/>
            <person name="Shinohara A."/>
            <person name="Yoshida Y."/>
            <person name="Fujiwara M."/>
            <person name="Mori M."/>
            <person name="Tomita M."/>
            <person name="Arakawa K."/>
        </authorList>
    </citation>
    <scope>NUCLEOTIDE SEQUENCE [LARGE SCALE GENOMIC DNA]</scope>
</reference>
<evidence type="ECO:0000313" key="2">
    <source>
        <dbReference type="Proteomes" id="UP000499080"/>
    </source>
</evidence>
<dbReference type="AlphaFoldDB" id="A0A4Y2FL59"/>
<gene>
    <name evidence="1" type="ORF">AVEN_38629_1</name>
</gene>
<keyword evidence="2" id="KW-1185">Reference proteome</keyword>
<dbReference type="Proteomes" id="UP000499080">
    <property type="component" value="Unassembled WGS sequence"/>
</dbReference>
<proteinExistence type="predicted"/>
<protein>
    <submittedName>
        <fullName evidence="1">Uncharacterized protein</fullName>
    </submittedName>
</protein>